<keyword evidence="1" id="KW-0472">Membrane</keyword>
<organism evidence="2">
    <name type="scientific">Anguilla anguilla</name>
    <name type="common">European freshwater eel</name>
    <name type="synonym">Muraena anguilla</name>
    <dbReference type="NCBI Taxonomy" id="7936"/>
    <lineage>
        <taxon>Eukaryota</taxon>
        <taxon>Metazoa</taxon>
        <taxon>Chordata</taxon>
        <taxon>Craniata</taxon>
        <taxon>Vertebrata</taxon>
        <taxon>Euteleostomi</taxon>
        <taxon>Actinopterygii</taxon>
        <taxon>Neopterygii</taxon>
        <taxon>Teleostei</taxon>
        <taxon>Anguilliformes</taxon>
        <taxon>Anguillidae</taxon>
        <taxon>Anguilla</taxon>
    </lineage>
</organism>
<feature type="transmembrane region" description="Helical" evidence="1">
    <location>
        <begin position="6"/>
        <end position="22"/>
    </location>
</feature>
<reference evidence="2" key="2">
    <citation type="journal article" date="2015" name="Fish Shellfish Immunol.">
        <title>Early steps in the European eel (Anguilla anguilla)-Vibrio vulnificus interaction in the gills: Role of the RtxA13 toxin.</title>
        <authorList>
            <person name="Callol A."/>
            <person name="Pajuelo D."/>
            <person name="Ebbesson L."/>
            <person name="Teles M."/>
            <person name="MacKenzie S."/>
            <person name="Amaro C."/>
        </authorList>
    </citation>
    <scope>NUCLEOTIDE SEQUENCE</scope>
</reference>
<accession>A0A0E9SUD3</accession>
<keyword evidence="1" id="KW-0812">Transmembrane</keyword>
<evidence type="ECO:0000313" key="2">
    <source>
        <dbReference type="EMBL" id="JAH44168.1"/>
    </source>
</evidence>
<dbReference type="AlphaFoldDB" id="A0A0E9SUD3"/>
<reference evidence="2" key="1">
    <citation type="submission" date="2014-11" db="EMBL/GenBank/DDBJ databases">
        <authorList>
            <person name="Amaro Gonzalez C."/>
        </authorList>
    </citation>
    <scope>NUCLEOTIDE SEQUENCE</scope>
</reference>
<name>A0A0E9SUD3_ANGAN</name>
<proteinExistence type="predicted"/>
<sequence length="41" mass="4548">MSLKGPVAVINGLVWWILIGWSRKMMQVSHGGNTRGEPEPD</sequence>
<keyword evidence="1" id="KW-1133">Transmembrane helix</keyword>
<protein>
    <submittedName>
        <fullName evidence="2">Uncharacterized protein</fullName>
    </submittedName>
</protein>
<dbReference type="EMBL" id="GBXM01064409">
    <property type="protein sequence ID" value="JAH44168.1"/>
    <property type="molecule type" value="Transcribed_RNA"/>
</dbReference>
<evidence type="ECO:0000256" key="1">
    <source>
        <dbReference type="SAM" id="Phobius"/>
    </source>
</evidence>